<dbReference type="GO" id="GO:0016811">
    <property type="term" value="F:hydrolase activity, acting on carbon-nitrogen (but not peptide) bonds, in linear amides"/>
    <property type="evidence" value="ECO:0007669"/>
    <property type="project" value="TreeGrafter"/>
</dbReference>
<dbReference type="EMBL" id="RSCL01000031">
    <property type="protein sequence ID" value="RUS97540.1"/>
    <property type="molecule type" value="Genomic_DNA"/>
</dbReference>
<dbReference type="OrthoDB" id="9790023at2"/>
<name>A0A433UUM8_9CYAN</name>
<protein>
    <recommendedName>
        <fullName evidence="3">PIG-L domain-containing protein</fullName>
    </recommendedName>
</protein>
<dbReference type="Pfam" id="PF02585">
    <property type="entry name" value="PIG-L"/>
    <property type="match status" value="1"/>
</dbReference>
<dbReference type="Gene3D" id="3.40.50.10320">
    <property type="entry name" value="LmbE-like"/>
    <property type="match status" value="1"/>
</dbReference>
<accession>A0A433UUM8</accession>
<evidence type="ECO:0008006" key="3">
    <source>
        <dbReference type="Google" id="ProtNLM"/>
    </source>
</evidence>
<reference evidence="1" key="2">
    <citation type="journal article" date="2019" name="Genome Biol. Evol.">
        <title>Day and night: Metabolic profiles and evolutionary relationships of six axenic non-marine cyanobacteria.</title>
        <authorList>
            <person name="Will S.E."/>
            <person name="Henke P."/>
            <person name="Boedeker C."/>
            <person name="Huang S."/>
            <person name="Brinkmann H."/>
            <person name="Rohde M."/>
            <person name="Jarek M."/>
            <person name="Friedl T."/>
            <person name="Seufert S."/>
            <person name="Schumacher M."/>
            <person name="Overmann J."/>
            <person name="Neumann-Schaal M."/>
            <person name="Petersen J."/>
        </authorList>
    </citation>
    <scope>NUCLEOTIDE SEQUENCE [LARGE SCALE GENOMIC DNA]</scope>
    <source>
        <strain evidence="1">PCC 7102</strain>
    </source>
</reference>
<dbReference type="Proteomes" id="UP000271624">
    <property type="component" value="Unassembled WGS sequence"/>
</dbReference>
<proteinExistence type="predicted"/>
<dbReference type="PANTHER" id="PTHR12993:SF29">
    <property type="entry name" value="BLR3841 PROTEIN"/>
    <property type="match status" value="1"/>
</dbReference>
<dbReference type="AlphaFoldDB" id="A0A433UUM8"/>
<dbReference type="SUPFAM" id="SSF102588">
    <property type="entry name" value="LmbE-like"/>
    <property type="match status" value="1"/>
</dbReference>
<keyword evidence="2" id="KW-1185">Reference proteome</keyword>
<evidence type="ECO:0000313" key="2">
    <source>
        <dbReference type="Proteomes" id="UP000271624"/>
    </source>
</evidence>
<organism evidence="1 2">
    <name type="scientific">Dulcicalothrix desertica PCC 7102</name>
    <dbReference type="NCBI Taxonomy" id="232991"/>
    <lineage>
        <taxon>Bacteria</taxon>
        <taxon>Bacillati</taxon>
        <taxon>Cyanobacteriota</taxon>
        <taxon>Cyanophyceae</taxon>
        <taxon>Nostocales</taxon>
        <taxon>Calotrichaceae</taxon>
        <taxon>Dulcicalothrix</taxon>
    </lineage>
</organism>
<dbReference type="InterPro" id="IPR024078">
    <property type="entry name" value="LmbE-like_dom_sf"/>
</dbReference>
<comment type="caution">
    <text evidence="1">The sequence shown here is derived from an EMBL/GenBank/DDBJ whole genome shotgun (WGS) entry which is preliminary data.</text>
</comment>
<dbReference type="InterPro" id="IPR003737">
    <property type="entry name" value="GlcNAc_PI_deacetylase-related"/>
</dbReference>
<reference evidence="1" key="1">
    <citation type="submission" date="2018-12" db="EMBL/GenBank/DDBJ databases">
        <authorList>
            <person name="Will S."/>
            <person name="Neumann-Schaal M."/>
            <person name="Henke P."/>
        </authorList>
    </citation>
    <scope>NUCLEOTIDE SEQUENCE</scope>
    <source>
        <strain evidence="1">PCC 7102</strain>
    </source>
</reference>
<dbReference type="PANTHER" id="PTHR12993">
    <property type="entry name" value="N-ACETYLGLUCOSAMINYL-PHOSPHATIDYLINOSITOL DE-N-ACETYLASE-RELATED"/>
    <property type="match status" value="1"/>
</dbReference>
<dbReference type="RefSeq" id="WP_127086315.1">
    <property type="nucleotide sequence ID" value="NZ_RSCL01000031.1"/>
</dbReference>
<sequence>MNNQVLEISPLANPYVLSIKTIEEIAASPALIVAPHPDDETLGCGGAIALLRALNYDVRVLIVSDGTLSHPNSKKYPPPELKALRESETLAALNLLGVEKKSVTFLGLQDGSVSKQYKNITDTCRMYLAGLKPQIIFLPWRQDPHPDHRATWNLIHDATNVLKKPRIIEYPIWDWDPSQRGFMSQVQCWRLDISKMLTLKEKAITAYRSQTTNLIDDDPEAFILTPEMLSNFTHPWEMYIEVSS</sequence>
<evidence type="ECO:0000313" key="1">
    <source>
        <dbReference type="EMBL" id="RUS97540.1"/>
    </source>
</evidence>
<gene>
    <name evidence="1" type="ORF">DSM106972_082770</name>
</gene>